<dbReference type="PANTHER" id="PTHR23416">
    <property type="entry name" value="SIALIC ACID SYNTHASE-RELATED"/>
    <property type="match status" value="1"/>
</dbReference>
<name>A0A850R9R9_9LACO</name>
<gene>
    <name evidence="3" type="ORF">HU830_02930</name>
</gene>
<evidence type="ECO:0000313" key="3">
    <source>
        <dbReference type="EMBL" id="NVY96136.1"/>
    </source>
</evidence>
<dbReference type="GO" id="GO:0008374">
    <property type="term" value="F:O-acyltransferase activity"/>
    <property type="evidence" value="ECO:0007669"/>
    <property type="project" value="TreeGrafter"/>
</dbReference>
<proteinExistence type="inferred from homology"/>
<dbReference type="InterPro" id="IPR011004">
    <property type="entry name" value="Trimer_LpxA-like_sf"/>
</dbReference>
<dbReference type="EMBL" id="JABZEC010000002">
    <property type="protein sequence ID" value="NVY96136.1"/>
    <property type="molecule type" value="Genomic_DNA"/>
</dbReference>
<evidence type="ECO:0000256" key="1">
    <source>
        <dbReference type="ARBA" id="ARBA00007274"/>
    </source>
</evidence>
<accession>A0A850R9R9</accession>
<sequence length="99" mass="10683">MNQPFQTDFGAHTFLGKNVFINRDCCFVDLGGIFIVDQVFIGPRVLMISVNHRENPQKRADLVLKAVHIEKGAWLGAGVMVVPGVTIGAGAVVTHDVPA</sequence>
<reference evidence="3 4" key="1">
    <citation type="submission" date="2020-06" db="EMBL/GenBank/DDBJ databases">
        <authorList>
            <person name="Kang J."/>
        </authorList>
    </citation>
    <scope>NUCLEOTIDE SEQUENCE [LARGE SCALE GENOMIC DNA]</scope>
    <source>
        <strain evidence="3 4">DCY120</strain>
    </source>
</reference>
<comment type="similarity">
    <text evidence="1">Belongs to the transferase hexapeptide repeat family.</text>
</comment>
<keyword evidence="2" id="KW-0808">Transferase</keyword>
<dbReference type="Gene3D" id="2.160.10.10">
    <property type="entry name" value="Hexapeptide repeat proteins"/>
    <property type="match status" value="1"/>
</dbReference>
<keyword evidence="4" id="KW-1185">Reference proteome</keyword>
<evidence type="ECO:0000313" key="4">
    <source>
        <dbReference type="Proteomes" id="UP000563523"/>
    </source>
</evidence>
<dbReference type="InterPro" id="IPR051159">
    <property type="entry name" value="Hexapeptide_acetyltransf"/>
</dbReference>
<dbReference type="SUPFAM" id="SSF51161">
    <property type="entry name" value="Trimeric LpxA-like enzymes"/>
    <property type="match status" value="1"/>
</dbReference>
<evidence type="ECO:0000256" key="2">
    <source>
        <dbReference type="ARBA" id="ARBA00022679"/>
    </source>
</evidence>
<protein>
    <recommendedName>
        <fullName evidence="5">Acetyltransferase</fullName>
    </recommendedName>
</protein>
<dbReference type="AlphaFoldDB" id="A0A850R9R9"/>
<dbReference type="Proteomes" id="UP000563523">
    <property type="component" value="Unassembled WGS sequence"/>
</dbReference>
<dbReference type="RefSeq" id="WP_176942294.1">
    <property type="nucleotide sequence ID" value="NZ_JABZEC010000002.1"/>
</dbReference>
<evidence type="ECO:0008006" key="5">
    <source>
        <dbReference type="Google" id="ProtNLM"/>
    </source>
</evidence>
<comment type="caution">
    <text evidence="3">The sequence shown here is derived from an EMBL/GenBank/DDBJ whole genome shotgun (WGS) entry which is preliminary data.</text>
</comment>
<organism evidence="3 4">
    <name type="scientific">Bombilactobacillus apium</name>
    <dbReference type="NCBI Taxonomy" id="2675299"/>
    <lineage>
        <taxon>Bacteria</taxon>
        <taxon>Bacillati</taxon>
        <taxon>Bacillota</taxon>
        <taxon>Bacilli</taxon>
        <taxon>Lactobacillales</taxon>
        <taxon>Lactobacillaceae</taxon>
        <taxon>Bombilactobacillus</taxon>
    </lineage>
</organism>
<dbReference type="PANTHER" id="PTHR23416:SF23">
    <property type="entry name" value="ACETYLTRANSFERASE C18B11.09C-RELATED"/>
    <property type="match status" value="1"/>
</dbReference>